<dbReference type="Proteomes" id="UP000663848">
    <property type="component" value="Unassembled WGS sequence"/>
</dbReference>
<protein>
    <submittedName>
        <fullName evidence="2">Uncharacterized protein</fullName>
    </submittedName>
</protein>
<evidence type="ECO:0000256" key="1">
    <source>
        <dbReference type="SAM" id="MobiDB-lite"/>
    </source>
</evidence>
<reference evidence="2" key="1">
    <citation type="submission" date="2021-02" db="EMBL/GenBank/DDBJ databases">
        <authorList>
            <person name="Nowell W R."/>
        </authorList>
    </citation>
    <scope>NUCLEOTIDE SEQUENCE</scope>
</reference>
<sequence>MPFRSGNVFNPRAYRFFHHVGSTDPRLTQTPSIFKLPPLPSGSVSVLNLFELSRCYEAASGKERTIDKTTSQSSQPGQPPAPPTTQTSN</sequence>
<dbReference type="EMBL" id="CAJOBR010034813">
    <property type="protein sequence ID" value="CAF5008293.1"/>
    <property type="molecule type" value="Genomic_DNA"/>
</dbReference>
<organism evidence="2 3">
    <name type="scientific">Rotaria socialis</name>
    <dbReference type="NCBI Taxonomy" id="392032"/>
    <lineage>
        <taxon>Eukaryota</taxon>
        <taxon>Metazoa</taxon>
        <taxon>Spiralia</taxon>
        <taxon>Gnathifera</taxon>
        <taxon>Rotifera</taxon>
        <taxon>Eurotatoria</taxon>
        <taxon>Bdelloidea</taxon>
        <taxon>Philodinida</taxon>
        <taxon>Philodinidae</taxon>
        <taxon>Rotaria</taxon>
    </lineage>
</organism>
<proteinExistence type="predicted"/>
<name>A0A822AXI7_9BILA</name>
<comment type="caution">
    <text evidence="2">The sequence shown here is derived from an EMBL/GenBank/DDBJ whole genome shotgun (WGS) entry which is preliminary data.</text>
</comment>
<feature type="region of interest" description="Disordered" evidence="1">
    <location>
        <begin position="61"/>
        <end position="89"/>
    </location>
</feature>
<accession>A0A822AXI7</accession>
<evidence type="ECO:0000313" key="2">
    <source>
        <dbReference type="EMBL" id="CAF5008293.1"/>
    </source>
</evidence>
<evidence type="ECO:0000313" key="3">
    <source>
        <dbReference type="Proteomes" id="UP000663848"/>
    </source>
</evidence>
<gene>
    <name evidence="2" type="ORF">QYT958_LOCUS38838</name>
</gene>
<dbReference type="AlphaFoldDB" id="A0A822AXI7"/>